<dbReference type="Proteomes" id="UP001299608">
    <property type="component" value="Unassembled WGS sequence"/>
</dbReference>
<dbReference type="RefSeq" id="WP_235957908.1">
    <property type="nucleotide sequence ID" value="NZ_JAAITT010000028.1"/>
</dbReference>
<dbReference type="EMBL" id="JAKNGE010000019">
    <property type="protein sequence ID" value="MCG4746959.1"/>
    <property type="molecule type" value="Genomic_DNA"/>
</dbReference>
<sequence>MVEHVREHSLIGQPDHGRIRPLKREEIYRVLDRMTEGLPKAGRILLVPPDITRLYSYAGVITSYLYKKLSVDALVRILPATGTHRPMTPGERCRFFGRDIPDHAFLIHDWCRDTVDIGTVPGAYCAQVSAGRYTGDICAQVNHYIVDQSFDLILSIGQVVPHEVTGMSNYTKNILVGLGGRRIINESHMLGAVCNLETIMGNTDTPVRAVFDYIEEHFLKQAPLMYILTVTSQAKEDRLVHGIFTGASRQVFEHAAALARECNITYLPKAVEKVVAYLEPEEFSSFWVGNKAVYRTRMIIRDGGELLVIAPGLKDFGENPEVDRLIRRYGYKGTERTMELVREGEFADMTMVPAHMIHSSSEGRFKITYAVDPGKLSPQEVQAAGYGYMDVSEALKRYPVACMEDGMQRMEDGEEIYVVKSPALGVWKVGGTPLRNSNAAFRKTSTNSQGIVT</sequence>
<protein>
    <submittedName>
        <fullName evidence="2">Lactate racemase domain-containing protein</fullName>
    </submittedName>
</protein>
<evidence type="ECO:0000313" key="2">
    <source>
        <dbReference type="EMBL" id="MCG4746959.1"/>
    </source>
</evidence>
<organism evidence="2 3">
    <name type="scientific">Enterocloster aldenensis</name>
    <dbReference type="NCBI Taxonomy" id="358742"/>
    <lineage>
        <taxon>Bacteria</taxon>
        <taxon>Bacillati</taxon>
        <taxon>Bacillota</taxon>
        <taxon>Clostridia</taxon>
        <taxon>Lachnospirales</taxon>
        <taxon>Lachnospiraceae</taxon>
        <taxon>Enterocloster</taxon>
    </lineage>
</organism>
<dbReference type="InterPro" id="IPR048068">
    <property type="entry name" value="LarA-like"/>
</dbReference>
<evidence type="ECO:0000259" key="1">
    <source>
        <dbReference type="Pfam" id="PF09861"/>
    </source>
</evidence>
<dbReference type="Gene3D" id="3.90.226.30">
    <property type="match status" value="1"/>
</dbReference>
<dbReference type="PANTHER" id="PTHR33171:SF17">
    <property type="entry name" value="LARA-LIKE N-TERMINAL DOMAIN-CONTAINING PROTEIN"/>
    <property type="match status" value="1"/>
</dbReference>
<comment type="caution">
    <text evidence="2">The sequence shown here is derived from an EMBL/GenBank/DDBJ whole genome shotgun (WGS) entry which is preliminary data.</text>
</comment>
<reference evidence="2" key="1">
    <citation type="submission" date="2022-01" db="EMBL/GenBank/DDBJ databases">
        <title>Collection of gut derived symbiotic bacterial strains cultured from healthy donors.</title>
        <authorList>
            <person name="Lin H."/>
            <person name="Kohout C."/>
            <person name="Waligurski E."/>
            <person name="Pamer E.G."/>
        </authorList>
    </citation>
    <scope>NUCLEOTIDE SEQUENCE</scope>
    <source>
        <strain evidence="2">DFI.6.55</strain>
    </source>
</reference>
<proteinExistence type="predicted"/>
<feature type="domain" description="LarA-like N-terminal" evidence="1">
    <location>
        <begin position="34"/>
        <end position="190"/>
    </location>
</feature>
<dbReference type="PANTHER" id="PTHR33171">
    <property type="entry name" value="LAR_N DOMAIN-CONTAINING PROTEIN"/>
    <property type="match status" value="1"/>
</dbReference>
<accession>A0AAW5BVX3</accession>
<name>A0AAW5BVX3_9FIRM</name>
<dbReference type="AlphaFoldDB" id="A0AAW5BVX3"/>
<dbReference type="Pfam" id="PF09861">
    <property type="entry name" value="Lar_N"/>
    <property type="match status" value="1"/>
</dbReference>
<dbReference type="InterPro" id="IPR018657">
    <property type="entry name" value="LarA-like_N"/>
</dbReference>
<evidence type="ECO:0000313" key="3">
    <source>
        <dbReference type="Proteomes" id="UP001299608"/>
    </source>
</evidence>
<dbReference type="InterPro" id="IPR043166">
    <property type="entry name" value="LarA-like_C"/>
</dbReference>
<gene>
    <name evidence="2" type="ORF">L0N08_16160</name>
</gene>
<dbReference type="GO" id="GO:0050043">
    <property type="term" value="F:lactate racemase activity"/>
    <property type="evidence" value="ECO:0007669"/>
    <property type="project" value="InterPro"/>
</dbReference>
<dbReference type="Gene3D" id="3.40.50.11440">
    <property type="match status" value="1"/>
</dbReference>